<reference evidence="5 6" key="1">
    <citation type="journal article" date="2011" name="Cell">
        <title>The monarch butterfly genome yields insights into long-distance migration.</title>
        <authorList>
            <person name="Zhan S."/>
            <person name="Merlin C."/>
            <person name="Boore J.L."/>
            <person name="Reppert S.M."/>
        </authorList>
    </citation>
    <scope>NUCLEOTIDE SEQUENCE [LARGE SCALE GENOMIC DNA]</scope>
    <source>
        <strain evidence="5">F-2</strain>
    </source>
</reference>
<comment type="caution">
    <text evidence="5">The sequence shown here is derived from an EMBL/GenBank/DDBJ whole genome shotgun (WGS) entry which is preliminary data.</text>
</comment>
<evidence type="ECO:0000313" key="6">
    <source>
        <dbReference type="Proteomes" id="UP000007151"/>
    </source>
</evidence>
<dbReference type="InterPro" id="IPR014044">
    <property type="entry name" value="CAP_dom"/>
</dbReference>
<organism evidence="5 6">
    <name type="scientific">Danaus plexippus plexippus</name>
    <dbReference type="NCBI Taxonomy" id="278856"/>
    <lineage>
        <taxon>Eukaryota</taxon>
        <taxon>Metazoa</taxon>
        <taxon>Ecdysozoa</taxon>
        <taxon>Arthropoda</taxon>
        <taxon>Hexapoda</taxon>
        <taxon>Insecta</taxon>
        <taxon>Pterygota</taxon>
        <taxon>Neoptera</taxon>
        <taxon>Endopterygota</taxon>
        <taxon>Lepidoptera</taxon>
        <taxon>Glossata</taxon>
        <taxon>Ditrysia</taxon>
        <taxon>Papilionoidea</taxon>
        <taxon>Nymphalidae</taxon>
        <taxon>Danainae</taxon>
        <taxon>Danaini</taxon>
        <taxon>Danaina</taxon>
        <taxon>Danaus</taxon>
        <taxon>Danaus</taxon>
    </lineage>
</organism>
<evidence type="ECO:0000256" key="3">
    <source>
        <dbReference type="SAM" id="Phobius"/>
    </source>
</evidence>
<dbReference type="SUPFAM" id="SSF55797">
    <property type="entry name" value="PR-1-like"/>
    <property type="match status" value="1"/>
</dbReference>
<feature type="domain" description="SCP" evidence="4">
    <location>
        <begin position="254"/>
        <end position="433"/>
    </location>
</feature>
<dbReference type="KEGG" id="dpl:KGM_207036"/>
<comment type="subcellular location">
    <subcellularLocation>
        <location evidence="1">Secreted</location>
    </subcellularLocation>
</comment>
<dbReference type="CDD" id="cd05380">
    <property type="entry name" value="CAP_euk"/>
    <property type="match status" value="1"/>
</dbReference>
<sequence>MMGASNKTVDITDCSTDCDDDVDDKVIISFQLDKKPRKKPPTSTSIPTLNFAPDYVTRAPSVNTQAPDPKIILKLDLLTHDDYADQKVNEPHILRYEDNPDKWVHNKSKIKDSYKTDALSYGIFYNLEPAADKDLLHGKNKRNFTNIWYVPQDLPCWELPLVYGELGERKDKSKVFLTYNGELKNVFDPWVEARPKFKVTDAPISHFVNKWCGVQPCFGDHTLCLFPNQDISHVCDNGYTVKTPNILDQSNIINTINTMRNRIANGLSITYAHLPTAANMKQIIYDYDLQKISQAWLRQCLPGTAPCSALDGNSVTQLECTKYSKFCCLKYFKTAQKWFESHLFQLISVTLNNQKYLSFNSTPLHECFIDPVIGCLHVWFSSAGENLTPVDVSCGHTTVLNFNTVQLLWAKTAKLGCAYGIRSNGDVRIVCNFSPGAPFIIETQLYCGIIEHNDLPQFRSNENVTDLNFLSKLGIKWNRIIKIPKTFFSDTKKLDSSNQITKKHQPTWGVDSLTKIYEEGWVRKHLGRKQNGTQSLIARLVSKFMFIDNSESKCDTGESMYEAGEPGSMCTETGATYNSLCYDFKDPTPGYRLIAVAAPITLFSLILYDLFSGVVRQTNY</sequence>
<dbReference type="Pfam" id="PF00188">
    <property type="entry name" value="CAP"/>
    <property type="match status" value="1"/>
</dbReference>
<dbReference type="GO" id="GO:0005576">
    <property type="term" value="C:extracellular region"/>
    <property type="evidence" value="ECO:0007669"/>
    <property type="project" value="UniProtKB-SubCell"/>
</dbReference>
<accession>A0A212FMK0</accession>
<gene>
    <name evidence="5" type="ORF">KGM_207036</name>
</gene>
<dbReference type="InParanoid" id="A0A212FMK0"/>
<keyword evidence="2" id="KW-0964">Secreted</keyword>
<dbReference type="Gene3D" id="3.40.33.10">
    <property type="entry name" value="CAP"/>
    <property type="match status" value="1"/>
</dbReference>
<dbReference type="InterPro" id="IPR035940">
    <property type="entry name" value="CAP_sf"/>
</dbReference>
<protein>
    <recommendedName>
        <fullName evidence="4">SCP domain-containing protein</fullName>
    </recommendedName>
</protein>
<evidence type="ECO:0000313" key="5">
    <source>
        <dbReference type="EMBL" id="OWR54961.1"/>
    </source>
</evidence>
<name>A0A212FMK0_DANPL</name>
<keyword evidence="3" id="KW-1133">Transmembrane helix</keyword>
<dbReference type="AlphaFoldDB" id="A0A212FMK0"/>
<keyword evidence="6" id="KW-1185">Reference proteome</keyword>
<dbReference type="Proteomes" id="UP000007151">
    <property type="component" value="Unassembled WGS sequence"/>
</dbReference>
<evidence type="ECO:0000256" key="1">
    <source>
        <dbReference type="ARBA" id="ARBA00004613"/>
    </source>
</evidence>
<keyword evidence="3" id="KW-0472">Membrane</keyword>
<feature type="transmembrane region" description="Helical" evidence="3">
    <location>
        <begin position="590"/>
        <end position="611"/>
    </location>
</feature>
<keyword evidence="3" id="KW-0812">Transmembrane</keyword>
<evidence type="ECO:0000256" key="2">
    <source>
        <dbReference type="ARBA" id="ARBA00022525"/>
    </source>
</evidence>
<proteinExistence type="predicted"/>
<dbReference type="EMBL" id="AGBW02007651">
    <property type="protein sequence ID" value="OWR54961.1"/>
    <property type="molecule type" value="Genomic_DNA"/>
</dbReference>
<evidence type="ECO:0000259" key="4">
    <source>
        <dbReference type="Pfam" id="PF00188"/>
    </source>
</evidence>